<dbReference type="PANTHER" id="PTHR32039:SF7">
    <property type="entry name" value="COMPETENCE PROTEIN COMM"/>
    <property type="match status" value="1"/>
</dbReference>
<dbReference type="Pfam" id="PF13541">
    <property type="entry name" value="ChlI"/>
    <property type="match status" value="1"/>
</dbReference>
<sequence length="512" mass="56656">MLSKIRTATLKGIDGCVVTVEADIHRGLPLLTVVGLADVTIKEACKRIKPAIINSGYSFPNERVTVNLSPAGKRKEGSHFDLPIAVAIISLQHGGIDIRDTALMGEVSLDGKINPVNGILPLALSVRKAGIKNIILPLKNAQEASVLKDMNVFPVTDLCQVTDHIFGIEKIKVYRCNEISGNKNENRDFSQVIGQETAKRAVTIGAAGNHGILMIGSPGCGKTMIAKRIPTIMPELTYEEKLEITGIYSVAGLLKQGQAIVSERPFRDPHHTTSKAALIGGGKKPRPGELSLAHRGVLFLDELGEFESSVIDTMRQPVEDGFIRIKRQSDEVIFPSKVMIVAAANPCRCGNLWDEKKVCTCTDRQLDNYMKKLYGPFSDRIDMHIKMSPVEGSEIINAGRAVRVMSSNQMRKKVNDAVALQRERYRNTVYENNGSLDERGIKQFCMPDTNGLKLMSEAYEKMGISMRAYGKLLKISRTIADLQQDREIREEHVAEALMYRISSVRNQGIRRF</sequence>
<keyword evidence="4" id="KW-1185">Reference proteome</keyword>
<comment type="similarity">
    <text evidence="1">Belongs to the Mg-chelatase subunits D/I family. ComM subfamily.</text>
</comment>
<dbReference type="SUPFAM" id="SSF52540">
    <property type="entry name" value="P-loop containing nucleoside triphosphate hydrolases"/>
    <property type="match status" value="1"/>
</dbReference>
<dbReference type="InterPro" id="IPR003593">
    <property type="entry name" value="AAA+_ATPase"/>
</dbReference>
<evidence type="ECO:0000313" key="3">
    <source>
        <dbReference type="EMBL" id="MBC8568330.1"/>
    </source>
</evidence>
<dbReference type="NCBIfam" id="TIGR00368">
    <property type="entry name" value="YifB family Mg chelatase-like AAA ATPase"/>
    <property type="match status" value="1"/>
</dbReference>
<protein>
    <submittedName>
        <fullName evidence="3">YifB family Mg chelatase-like AAA ATPase</fullName>
    </submittedName>
</protein>
<comment type="caution">
    <text evidence="3">The sequence shown here is derived from an EMBL/GenBank/DDBJ whole genome shotgun (WGS) entry which is preliminary data.</text>
</comment>
<feature type="domain" description="AAA+ ATPase" evidence="2">
    <location>
        <begin position="208"/>
        <end position="391"/>
    </location>
</feature>
<dbReference type="Gene3D" id="3.40.50.300">
    <property type="entry name" value="P-loop containing nucleotide triphosphate hydrolases"/>
    <property type="match status" value="1"/>
</dbReference>
<dbReference type="SUPFAM" id="SSF54211">
    <property type="entry name" value="Ribosomal protein S5 domain 2-like"/>
    <property type="match status" value="1"/>
</dbReference>
<reference evidence="3" key="1">
    <citation type="submission" date="2020-08" db="EMBL/GenBank/DDBJ databases">
        <title>Genome public.</title>
        <authorList>
            <person name="Liu C."/>
            <person name="Sun Q."/>
        </authorList>
    </citation>
    <scope>NUCLEOTIDE SEQUENCE</scope>
    <source>
        <strain evidence="3">NSJ-24</strain>
    </source>
</reference>
<dbReference type="Pfam" id="PF13335">
    <property type="entry name" value="Mg_chelatase_C"/>
    <property type="match status" value="1"/>
</dbReference>
<dbReference type="InterPro" id="IPR000523">
    <property type="entry name" value="Mg_chelatse_chII-like_cat_dom"/>
</dbReference>
<dbReference type="Gene3D" id="3.30.230.10">
    <property type="match status" value="1"/>
</dbReference>
<dbReference type="Proteomes" id="UP000610862">
    <property type="component" value="Unassembled WGS sequence"/>
</dbReference>
<dbReference type="InterPro" id="IPR027417">
    <property type="entry name" value="P-loop_NTPase"/>
</dbReference>
<evidence type="ECO:0000313" key="4">
    <source>
        <dbReference type="Proteomes" id="UP000610862"/>
    </source>
</evidence>
<dbReference type="PRINTS" id="PR00830">
    <property type="entry name" value="ENDOLAPTASE"/>
</dbReference>
<dbReference type="EMBL" id="JACRTA010000002">
    <property type="protein sequence ID" value="MBC8568330.1"/>
    <property type="molecule type" value="Genomic_DNA"/>
</dbReference>
<dbReference type="AlphaFoldDB" id="A0A926E8H2"/>
<dbReference type="InterPro" id="IPR014721">
    <property type="entry name" value="Ribsml_uS5_D2-typ_fold_subgr"/>
</dbReference>
<dbReference type="RefSeq" id="WP_187525250.1">
    <property type="nucleotide sequence ID" value="NZ_JACRTA010000002.1"/>
</dbReference>
<dbReference type="PANTHER" id="PTHR32039">
    <property type="entry name" value="MAGNESIUM-CHELATASE SUBUNIT CHLI"/>
    <property type="match status" value="1"/>
</dbReference>
<organism evidence="3 4">
    <name type="scientific">Lentihominibacter hominis</name>
    <dbReference type="NCBI Taxonomy" id="2763645"/>
    <lineage>
        <taxon>Bacteria</taxon>
        <taxon>Bacillati</taxon>
        <taxon>Bacillota</taxon>
        <taxon>Clostridia</taxon>
        <taxon>Peptostreptococcales</taxon>
        <taxon>Anaerovoracaceae</taxon>
        <taxon>Lentihominibacter</taxon>
    </lineage>
</organism>
<evidence type="ECO:0000256" key="1">
    <source>
        <dbReference type="ARBA" id="ARBA00006354"/>
    </source>
</evidence>
<gene>
    <name evidence="3" type="ORF">H8692_06065</name>
</gene>
<dbReference type="GO" id="GO:0005524">
    <property type="term" value="F:ATP binding"/>
    <property type="evidence" value="ECO:0007669"/>
    <property type="project" value="InterPro"/>
</dbReference>
<dbReference type="InterPro" id="IPR025158">
    <property type="entry name" value="Mg_chelat-rel_C"/>
</dbReference>
<dbReference type="InterPro" id="IPR045006">
    <property type="entry name" value="CHLI-like"/>
</dbReference>
<dbReference type="InterPro" id="IPR004482">
    <property type="entry name" value="Mg_chelat-rel"/>
</dbReference>
<dbReference type="Pfam" id="PF01078">
    <property type="entry name" value="Mg_chelatase"/>
    <property type="match status" value="1"/>
</dbReference>
<proteinExistence type="inferred from homology"/>
<evidence type="ECO:0000259" key="2">
    <source>
        <dbReference type="SMART" id="SM00382"/>
    </source>
</evidence>
<accession>A0A926E8H2</accession>
<name>A0A926E8H2_9FIRM</name>
<dbReference type="SMART" id="SM00382">
    <property type="entry name" value="AAA"/>
    <property type="match status" value="1"/>
</dbReference>
<dbReference type="InterPro" id="IPR020568">
    <property type="entry name" value="Ribosomal_Su5_D2-typ_SF"/>
</dbReference>